<accession>A0AAV5GGF1</accession>
<evidence type="ECO:0000313" key="2">
    <source>
        <dbReference type="EMBL" id="GJN88457.1"/>
    </source>
</evidence>
<evidence type="ECO:0000256" key="1">
    <source>
        <dbReference type="SAM" id="MobiDB-lite"/>
    </source>
</evidence>
<protein>
    <recommendedName>
        <fullName evidence="4">EH domain-containing protein</fullName>
    </recommendedName>
</protein>
<dbReference type="Proteomes" id="UP001342314">
    <property type="component" value="Unassembled WGS sequence"/>
</dbReference>
<evidence type="ECO:0008006" key="4">
    <source>
        <dbReference type="Google" id="ProtNLM"/>
    </source>
</evidence>
<proteinExistence type="predicted"/>
<keyword evidence="3" id="KW-1185">Reference proteome</keyword>
<dbReference type="Gene3D" id="1.10.238.10">
    <property type="entry name" value="EF-hand"/>
    <property type="match status" value="1"/>
</dbReference>
<dbReference type="AlphaFoldDB" id="A0AAV5GGF1"/>
<evidence type="ECO:0000313" key="3">
    <source>
        <dbReference type="Proteomes" id="UP001342314"/>
    </source>
</evidence>
<comment type="caution">
    <text evidence="2">The sequence shown here is derived from an EMBL/GenBank/DDBJ whole genome shotgun (WGS) entry which is preliminary data.</text>
</comment>
<name>A0AAV5GGF1_9BASI</name>
<sequence length="199" mass="22323">MWPRLRSVHHQSGTLAALDPTASLHYHTERHYFPRRQHGFPFRARLESDDARPAQRRARDRVQARLSSAYPSLSRASTQRQPARRPQVSSDSVPDASPARKADGADPDAGAQRRYLRVFEQCCAATRAGVGPQPGSGDEKTLAAPVVAELWRRSRLPDHELREIWDGVAGSQAGLTAEQFVAGMWAIDEELRRRQKKGR</sequence>
<organism evidence="2 3">
    <name type="scientific">Rhodotorula paludigena</name>
    <dbReference type="NCBI Taxonomy" id="86838"/>
    <lineage>
        <taxon>Eukaryota</taxon>
        <taxon>Fungi</taxon>
        <taxon>Dikarya</taxon>
        <taxon>Basidiomycota</taxon>
        <taxon>Pucciniomycotina</taxon>
        <taxon>Microbotryomycetes</taxon>
        <taxon>Sporidiobolales</taxon>
        <taxon>Sporidiobolaceae</taxon>
        <taxon>Rhodotorula</taxon>
    </lineage>
</organism>
<reference evidence="2 3" key="1">
    <citation type="submission" date="2021-12" db="EMBL/GenBank/DDBJ databases">
        <title>High titer production of polyol ester of fatty acids by Rhodotorula paludigena BS15 towards product separation-free biomass refinery.</title>
        <authorList>
            <person name="Mano J."/>
            <person name="Ono H."/>
            <person name="Tanaka T."/>
            <person name="Naito K."/>
            <person name="Sushida H."/>
            <person name="Ike M."/>
            <person name="Tokuyasu K."/>
            <person name="Kitaoka M."/>
        </authorList>
    </citation>
    <scope>NUCLEOTIDE SEQUENCE [LARGE SCALE GENOMIC DNA]</scope>
    <source>
        <strain evidence="2 3">BS15</strain>
    </source>
</reference>
<feature type="compositionally biased region" description="Polar residues" evidence="1">
    <location>
        <begin position="69"/>
        <end position="92"/>
    </location>
</feature>
<feature type="compositionally biased region" description="Basic and acidic residues" evidence="1">
    <location>
        <begin position="44"/>
        <end position="53"/>
    </location>
</feature>
<feature type="region of interest" description="Disordered" evidence="1">
    <location>
        <begin position="44"/>
        <end position="109"/>
    </location>
</feature>
<dbReference type="EMBL" id="BQKY01000003">
    <property type="protein sequence ID" value="GJN88457.1"/>
    <property type="molecule type" value="Genomic_DNA"/>
</dbReference>
<gene>
    <name evidence="2" type="ORF">Rhopal_001423-T1</name>
</gene>